<dbReference type="Proteomes" id="UP000515123">
    <property type="component" value="Linkage group 8"/>
</dbReference>
<keyword evidence="1" id="KW-0479">Metal-binding</keyword>
<dbReference type="InterPro" id="IPR036875">
    <property type="entry name" value="Znf_CCHC_sf"/>
</dbReference>
<dbReference type="PROSITE" id="PS50158">
    <property type="entry name" value="ZF_CCHC"/>
    <property type="match status" value="1"/>
</dbReference>
<dbReference type="InterPro" id="IPR032567">
    <property type="entry name" value="RTL1-rel"/>
</dbReference>
<keyword evidence="1" id="KW-0862">Zinc</keyword>
<keyword evidence="1" id="KW-0863">Zinc-finger</keyword>
<feature type="domain" description="CCHC-type" evidence="3">
    <location>
        <begin position="242"/>
        <end position="258"/>
    </location>
</feature>
<evidence type="ECO:0000256" key="1">
    <source>
        <dbReference type="PROSITE-ProRule" id="PRU00047"/>
    </source>
</evidence>
<dbReference type="Pfam" id="PF03732">
    <property type="entry name" value="Retrotrans_gag"/>
    <property type="match status" value="1"/>
</dbReference>
<dbReference type="PANTHER" id="PTHR15503">
    <property type="entry name" value="LDOC1 RELATED"/>
    <property type="match status" value="1"/>
</dbReference>
<dbReference type="SMART" id="SM00343">
    <property type="entry name" value="ZnF_C2HC"/>
    <property type="match status" value="1"/>
</dbReference>
<feature type="compositionally biased region" description="Low complexity" evidence="2">
    <location>
        <begin position="196"/>
        <end position="207"/>
    </location>
</feature>
<dbReference type="OrthoDB" id="8068363at2759"/>
<keyword evidence="4" id="KW-1185">Reference proteome</keyword>
<reference evidence="4" key="1">
    <citation type="journal article" date="2015" name="Nat. Genet.">
        <title>The pineapple genome and the evolution of CAM photosynthesis.</title>
        <authorList>
            <person name="Ming R."/>
            <person name="VanBuren R."/>
            <person name="Wai C.M."/>
            <person name="Tang H."/>
            <person name="Schatz M.C."/>
            <person name="Bowers J.E."/>
            <person name="Lyons E."/>
            <person name="Wang M.L."/>
            <person name="Chen J."/>
            <person name="Biggers E."/>
            <person name="Zhang J."/>
            <person name="Huang L."/>
            <person name="Zhang L."/>
            <person name="Miao W."/>
            <person name="Zhang J."/>
            <person name="Ye Z."/>
            <person name="Miao C."/>
            <person name="Lin Z."/>
            <person name="Wang H."/>
            <person name="Zhou H."/>
            <person name="Yim W.C."/>
            <person name="Priest H.D."/>
            <person name="Zheng C."/>
            <person name="Woodhouse M."/>
            <person name="Edger P.P."/>
            <person name="Guyot R."/>
            <person name="Guo H.B."/>
            <person name="Guo H."/>
            <person name="Zheng G."/>
            <person name="Singh R."/>
            <person name="Sharma A."/>
            <person name="Min X."/>
            <person name="Zheng Y."/>
            <person name="Lee H."/>
            <person name="Gurtowski J."/>
            <person name="Sedlazeck F.J."/>
            <person name="Harkess A."/>
            <person name="McKain M.R."/>
            <person name="Liao Z."/>
            <person name="Fang J."/>
            <person name="Liu J."/>
            <person name="Zhang X."/>
            <person name="Zhang Q."/>
            <person name="Hu W."/>
            <person name="Qin Y."/>
            <person name="Wang K."/>
            <person name="Chen L.Y."/>
            <person name="Shirley N."/>
            <person name="Lin Y.R."/>
            <person name="Liu L.Y."/>
            <person name="Hernandez A.G."/>
            <person name="Wright C.L."/>
            <person name="Bulone V."/>
            <person name="Tuskan G.A."/>
            <person name="Heath K."/>
            <person name="Zee F."/>
            <person name="Moore P.H."/>
            <person name="Sunkar R."/>
            <person name="Leebens-Mack J.H."/>
            <person name="Mockler T."/>
            <person name="Bennetzen J.L."/>
            <person name="Freeling M."/>
            <person name="Sankoff D."/>
            <person name="Paterson A.H."/>
            <person name="Zhu X."/>
            <person name="Yang X."/>
            <person name="Smith J.A."/>
            <person name="Cushman J.C."/>
            <person name="Paull R.E."/>
            <person name="Yu Q."/>
        </authorList>
    </citation>
    <scope>NUCLEOTIDE SEQUENCE [LARGE SCALE GENOMIC DNA]</scope>
    <source>
        <strain evidence="4">cv. F153</strain>
    </source>
</reference>
<organism evidence="4 5">
    <name type="scientific">Ananas comosus</name>
    <name type="common">Pineapple</name>
    <name type="synonym">Ananas ananas</name>
    <dbReference type="NCBI Taxonomy" id="4615"/>
    <lineage>
        <taxon>Eukaryota</taxon>
        <taxon>Viridiplantae</taxon>
        <taxon>Streptophyta</taxon>
        <taxon>Embryophyta</taxon>
        <taxon>Tracheophyta</taxon>
        <taxon>Spermatophyta</taxon>
        <taxon>Magnoliopsida</taxon>
        <taxon>Liliopsida</taxon>
        <taxon>Poales</taxon>
        <taxon>Bromeliaceae</taxon>
        <taxon>Bromelioideae</taxon>
        <taxon>Ananas</taxon>
    </lineage>
</organism>
<gene>
    <name evidence="5" type="primary">LOC109714601</name>
</gene>
<dbReference type="Gene3D" id="4.10.60.10">
    <property type="entry name" value="Zinc finger, CCHC-type"/>
    <property type="match status" value="1"/>
</dbReference>
<feature type="region of interest" description="Disordered" evidence="2">
    <location>
        <begin position="268"/>
        <end position="306"/>
    </location>
</feature>
<name>A0A6P5FP88_ANACO</name>
<dbReference type="PANTHER" id="PTHR15503:SF45">
    <property type="entry name" value="RNA-DIRECTED DNA POLYMERASE HOMOLOG"/>
    <property type="match status" value="1"/>
</dbReference>
<dbReference type="GO" id="GO:0003676">
    <property type="term" value="F:nucleic acid binding"/>
    <property type="evidence" value="ECO:0007669"/>
    <property type="project" value="InterPro"/>
</dbReference>
<evidence type="ECO:0000313" key="4">
    <source>
        <dbReference type="Proteomes" id="UP000515123"/>
    </source>
</evidence>
<feature type="region of interest" description="Disordered" evidence="2">
    <location>
        <begin position="179"/>
        <end position="213"/>
    </location>
</feature>
<dbReference type="InterPro" id="IPR005162">
    <property type="entry name" value="Retrotrans_gag_dom"/>
</dbReference>
<dbReference type="Pfam" id="PF00098">
    <property type="entry name" value="zf-CCHC"/>
    <property type="match status" value="1"/>
</dbReference>
<dbReference type="InterPro" id="IPR001878">
    <property type="entry name" value="Znf_CCHC"/>
</dbReference>
<dbReference type="RefSeq" id="XP_020094890.1">
    <property type="nucleotide sequence ID" value="XM_020239301.1"/>
</dbReference>
<dbReference type="AlphaFoldDB" id="A0A6P5FP88"/>
<accession>A0A6P5FP88</accession>
<protein>
    <submittedName>
        <fullName evidence="5">Uncharacterized protein LOC109714601</fullName>
    </submittedName>
</protein>
<reference evidence="5" key="2">
    <citation type="submission" date="2025-08" db="UniProtKB">
        <authorList>
            <consortium name="RefSeq"/>
        </authorList>
    </citation>
    <scope>IDENTIFICATION</scope>
    <source>
        <tissue evidence="5">Leaf</tissue>
    </source>
</reference>
<dbReference type="GO" id="GO:0008270">
    <property type="term" value="F:zinc ion binding"/>
    <property type="evidence" value="ECO:0007669"/>
    <property type="project" value="UniProtKB-KW"/>
</dbReference>
<dbReference type="SUPFAM" id="SSF57756">
    <property type="entry name" value="Retrovirus zinc finger-like domains"/>
    <property type="match status" value="1"/>
</dbReference>
<evidence type="ECO:0000256" key="2">
    <source>
        <dbReference type="SAM" id="MobiDB-lite"/>
    </source>
</evidence>
<sequence length="306" mass="34897">MTFKKFDPPTFDGEDVDPWVIEMWIDSIETLFENLYTLERDKANLAVHYLKQSAKVWWKGDKRDRSLSLPPMAGEEFRGLLFSAYFPDSEKRKLQKRFRKLRQGGRSVRQYKRKFSRLVHCVSDVVRDDKDKADCFVRGLRPDLYNPVLMLKLQTFVEVLDRALWIEQGEASLRERREAYHKEKGKGRPTSEHDGQSSSQQTSVSSRSRSRAPGTYHIQSSVRCAVCGGPHFPQQCEQREGKCFKCGLPGHMRDECSQGDSRALTLTTAYSSPGQPAGVPPAVWSGEQPLRTMQPEGSRRAPSGHG</sequence>
<evidence type="ECO:0000259" key="3">
    <source>
        <dbReference type="PROSITE" id="PS50158"/>
    </source>
</evidence>
<dbReference type="GeneID" id="109714601"/>
<proteinExistence type="predicted"/>
<evidence type="ECO:0000313" key="5">
    <source>
        <dbReference type="RefSeq" id="XP_020094890.1"/>
    </source>
</evidence>